<dbReference type="InterPro" id="IPR011012">
    <property type="entry name" value="Longin-like_dom_sf"/>
</dbReference>
<evidence type="ECO:0000256" key="4">
    <source>
        <dbReference type="SAM" id="MobiDB-lite"/>
    </source>
</evidence>
<evidence type="ECO:0000259" key="6">
    <source>
        <dbReference type="PROSITE" id="PS50859"/>
    </source>
</evidence>
<reference evidence="7 8" key="1">
    <citation type="submission" date="2018-10" db="EMBL/GenBank/DDBJ databases">
        <title>A high-quality apple genome assembly.</title>
        <authorList>
            <person name="Hu J."/>
        </authorList>
    </citation>
    <scope>NUCLEOTIDE SEQUENCE [LARGE SCALE GENOMIC DNA]</scope>
    <source>
        <strain evidence="8">cv. HFTH1</strain>
        <tissue evidence="7">Young leaf</tissue>
    </source>
</reference>
<feature type="transmembrane region" description="Helical" evidence="5">
    <location>
        <begin position="73"/>
        <end position="96"/>
    </location>
</feature>
<evidence type="ECO:0000256" key="5">
    <source>
        <dbReference type="SAM" id="Phobius"/>
    </source>
</evidence>
<organism evidence="7 8">
    <name type="scientific">Malus domestica</name>
    <name type="common">Apple</name>
    <name type="synonym">Pyrus malus</name>
    <dbReference type="NCBI Taxonomy" id="3750"/>
    <lineage>
        <taxon>Eukaryota</taxon>
        <taxon>Viridiplantae</taxon>
        <taxon>Streptophyta</taxon>
        <taxon>Embryophyta</taxon>
        <taxon>Tracheophyta</taxon>
        <taxon>Spermatophyta</taxon>
        <taxon>Magnoliopsida</taxon>
        <taxon>eudicotyledons</taxon>
        <taxon>Gunneridae</taxon>
        <taxon>Pentapetalae</taxon>
        <taxon>rosids</taxon>
        <taxon>fabids</taxon>
        <taxon>Rosales</taxon>
        <taxon>Rosaceae</taxon>
        <taxon>Amygdaloideae</taxon>
        <taxon>Maleae</taxon>
        <taxon>Malus</taxon>
    </lineage>
</organism>
<keyword evidence="8" id="KW-1185">Reference proteome</keyword>
<dbReference type="CDD" id="cd14824">
    <property type="entry name" value="Longin"/>
    <property type="match status" value="2"/>
</dbReference>
<dbReference type="PROSITE" id="PS50859">
    <property type="entry name" value="LONGIN"/>
    <property type="match status" value="3"/>
</dbReference>
<accession>A0A498JGP2</accession>
<evidence type="ECO:0000313" key="8">
    <source>
        <dbReference type="Proteomes" id="UP000290289"/>
    </source>
</evidence>
<feature type="domain" description="Longin" evidence="6">
    <location>
        <begin position="302"/>
        <end position="420"/>
    </location>
</feature>
<name>A0A498JGP2_MALDO</name>
<comment type="subcellular location">
    <subcellularLocation>
        <location evidence="3">Endomembrane system</location>
        <topology evidence="3">Single-pass type IV membrane protein</topology>
    </subcellularLocation>
</comment>
<feature type="region of interest" description="Disordered" evidence="4">
    <location>
        <begin position="426"/>
        <end position="470"/>
    </location>
</feature>
<dbReference type="InterPro" id="IPR010908">
    <property type="entry name" value="Longin_dom"/>
</dbReference>
<dbReference type="PANTHER" id="PTHR21136">
    <property type="entry name" value="SNARE PROTEINS"/>
    <property type="match status" value="1"/>
</dbReference>
<evidence type="ECO:0000256" key="3">
    <source>
        <dbReference type="ARBA" id="ARBA00046280"/>
    </source>
</evidence>
<dbReference type="Gene3D" id="3.30.450.50">
    <property type="entry name" value="Longin domain"/>
    <property type="match status" value="3"/>
</dbReference>
<gene>
    <name evidence="7" type="ORF">DVH24_033467</name>
</gene>
<keyword evidence="5" id="KW-1133">Transmembrane helix</keyword>
<keyword evidence="5" id="KW-0812">Transmembrane</keyword>
<dbReference type="Pfam" id="PF13774">
    <property type="entry name" value="Longin"/>
    <property type="match status" value="2"/>
</dbReference>
<dbReference type="SMART" id="SM01270">
    <property type="entry name" value="Longin"/>
    <property type="match status" value="2"/>
</dbReference>
<keyword evidence="2 5" id="KW-0472">Membrane</keyword>
<dbReference type="Proteomes" id="UP000290289">
    <property type="component" value="Chromosome 8"/>
</dbReference>
<sequence>MAPSLICSFVMRRTVILAECSNHQDQEDVARLALNLLETLDRSMRRITYERDGYTFNYLIDCGYSNISFSSGVFIWFCFLFLPSSLFVCLLENFFFNYTSSASSPITISEEVTMLVSGKHDADSGKAQDADLAFKDDGASKDDRGRVAVRLRRRNAEEKMADVALRNIAFGLSGWQLLPGLSLGPARAPSPAHAGPPHSGSLALPSGNNPRWNYSYGSGLDDTYSVVADEDIGREIPHAFLNQVRKDFLGKYSAQFVKALIANSLSNELGSKLKEHMEYVAAKVSKDEQVAMEYIDKNRGWHMRRKSKAPSLSYSFVAHGTVVLADWLQFDHTVSGLAVDYLSELPCSINKITYDRGGCTINYLLDSNFTYCVVAAKAMGRKIPLALLDQIKKDFTARFGGGLAVATVENSLNKDFRSKLKERMRHAEVKAAQASKDEGVTMENIEKDEEEDDDDDKEEDDDDSDEEDEY</sequence>
<dbReference type="SUPFAM" id="SSF64356">
    <property type="entry name" value="SNARE-like"/>
    <property type="match status" value="2"/>
</dbReference>
<evidence type="ECO:0000313" key="7">
    <source>
        <dbReference type="EMBL" id="RXH92571.1"/>
    </source>
</evidence>
<evidence type="ECO:0000256" key="1">
    <source>
        <dbReference type="ARBA" id="ARBA00008025"/>
    </source>
</evidence>
<feature type="region of interest" description="Disordered" evidence="4">
    <location>
        <begin position="186"/>
        <end position="207"/>
    </location>
</feature>
<dbReference type="PANTHER" id="PTHR21136:SF168">
    <property type="entry name" value="VESICLE-ASSOCIATED MEMBRANE PROTEIN 9"/>
    <property type="match status" value="1"/>
</dbReference>
<evidence type="ECO:0000256" key="2">
    <source>
        <dbReference type="ARBA" id="ARBA00023136"/>
    </source>
</evidence>
<dbReference type="InterPro" id="IPR051097">
    <property type="entry name" value="Synaptobrevin-like_transport"/>
</dbReference>
<feature type="domain" description="Longin" evidence="6">
    <location>
        <begin position="9"/>
        <end position="67"/>
    </location>
</feature>
<comment type="caution">
    <text evidence="7">The sequence shown here is derived from an EMBL/GenBank/DDBJ whole genome shotgun (WGS) entry which is preliminary data.</text>
</comment>
<proteinExistence type="inferred from homology"/>
<dbReference type="EMBL" id="RDQH01000334">
    <property type="protein sequence ID" value="RXH92571.1"/>
    <property type="molecule type" value="Genomic_DNA"/>
</dbReference>
<feature type="domain" description="Longin" evidence="6">
    <location>
        <begin position="223"/>
        <end position="273"/>
    </location>
</feature>
<feature type="compositionally biased region" description="Acidic residues" evidence="4">
    <location>
        <begin position="446"/>
        <end position="470"/>
    </location>
</feature>
<dbReference type="GO" id="GO:0012505">
    <property type="term" value="C:endomembrane system"/>
    <property type="evidence" value="ECO:0007669"/>
    <property type="project" value="UniProtKB-SubCell"/>
</dbReference>
<comment type="similarity">
    <text evidence="1">Belongs to the synaptobrevin family.</text>
</comment>
<feature type="compositionally biased region" description="Low complexity" evidence="4">
    <location>
        <begin position="186"/>
        <end position="201"/>
    </location>
</feature>
<feature type="compositionally biased region" description="Basic and acidic residues" evidence="4">
    <location>
        <begin position="426"/>
        <end position="439"/>
    </location>
</feature>
<dbReference type="STRING" id="3750.A0A498JGP2"/>
<protein>
    <recommendedName>
        <fullName evidence="6">Longin domain-containing protein</fullName>
    </recommendedName>
</protein>
<dbReference type="AlphaFoldDB" id="A0A498JGP2"/>